<proteinExistence type="inferred from homology"/>
<keyword evidence="5" id="KW-0408">Iron</keyword>
<comment type="caution">
    <text evidence="8">The sequence shown here is derived from an EMBL/GenBank/DDBJ whole genome shotgun (WGS) entry which is preliminary data.</text>
</comment>
<keyword evidence="2" id="KW-0349">Heme</keyword>
<evidence type="ECO:0000256" key="4">
    <source>
        <dbReference type="ARBA" id="ARBA00023002"/>
    </source>
</evidence>
<feature type="compositionally biased region" description="Polar residues" evidence="7">
    <location>
        <begin position="1"/>
        <end position="31"/>
    </location>
</feature>
<keyword evidence="3" id="KW-0479">Metal-binding</keyword>
<accession>A0A8J2J9F5</accession>
<dbReference type="GO" id="GO:0005506">
    <property type="term" value="F:iron ion binding"/>
    <property type="evidence" value="ECO:0007669"/>
    <property type="project" value="InterPro"/>
</dbReference>
<sequence length="330" mass="37319">MLRNISAPNKLSSIQSSAQIPDSVAQSQQSEGAGRKKLKKHYKSEKTKVKIWGLPVLGNIHWFTAPNPGDVLLKLGKKYGPVIFTRIGSFNAMILNGHSTIKNACKSPLINGRPDTFYKIITGNRGLIFSDDNAEHRKFLIRRMKAHGQHAKDKDRIIHEEISNTLELLEKNVGKAQDVKHVFSIPTVNVVLFLVLGMRFDRDDSRVKSLIESLNLLSELPSILTRATLLMPWLARWFPKLSGQDFVVTALKELWDAVEAPLIEHDKLRVQNQPRDITDAFYEEYGNPTYFSPLTNTQKQVWSMLLLEIFTGAVETTTSLNIDKGKNTFI</sequence>
<evidence type="ECO:0000256" key="2">
    <source>
        <dbReference type="ARBA" id="ARBA00022617"/>
    </source>
</evidence>
<evidence type="ECO:0008006" key="10">
    <source>
        <dbReference type="Google" id="ProtNLM"/>
    </source>
</evidence>
<reference evidence="8" key="1">
    <citation type="submission" date="2021-06" db="EMBL/GenBank/DDBJ databases">
        <authorList>
            <person name="Hodson N. C."/>
            <person name="Mongue J. A."/>
            <person name="Jaron S. K."/>
        </authorList>
    </citation>
    <scope>NUCLEOTIDE SEQUENCE</scope>
</reference>
<dbReference type="OrthoDB" id="1055148at2759"/>
<name>A0A8J2J9F5_9HEXA</name>
<dbReference type="AlphaFoldDB" id="A0A8J2J9F5"/>
<evidence type="ECO:0000313" key="9">
    <source>
        <dbReference type="Proteomes" id="UP000708208"/>
    </source>
</evidence>
<evidence type="ECO:0000256" key="1">
    <source>
        <dbReference type="ARBA" id="ARBA00010617"/>
    </source>
</evidence>
<gene>
    <name evidence="8" type="ORF">AFUS01_LOCUS2322</name>
</gene>
<dbReference type="Proteomes" id="UP000708208">
    <property type="component" value="Unassembled WGS sequence"/>
</dbReference>
<dbReference type="Pfam" id="PF00067">
    <property type="entry name" value="p450"/>
    <property type="match status" value="1"/>
</dbReference>
<dbReference type="GO" id="GO:0004497">
    <property type="term" value="F:monooxygenase activity"/>
    <property type="evidence" value="ECO:0007669"/>
    <property type="project" value="UniProtKB-KW"/>
</dbReference>
<evidence type="ECO:0000313" key="8">
    <source>
        <dbReference type="EMBL" id="CAG7674580.1"/>
    </source>
</evidence>
<evidence type="ECO:0000256" key="6">
    <source>
        <dbReference type="ARBA" id="ARBA00023033"/>
    </source>
</evidence>
<evidence type="ECO:0000256" key="3">
    <source>
        <dbReference type="ARBA" id="ARBA00022723"/>
    </source>
</evidence>
<protein>
    <recommendedName>
        <fullName evidence="10">Cytochrome P450</fullName>
    </recommendedName>
</protein>
<keyword evidence="4" id="KW-0560">Oxidoreductase</keyword>
<dbReference type="EMBL" id="CAJVCH010013227">
    <property type="protein sequence ID" value="CAG7674580.1"/>
    <property type="molecule type" value="Genomic_DNA"/>
</dbReference>
<organism evidence="8 9">
    <name type="scientific">Allacma fusca</name>
    <dbReference type="NCBI Taxonomy" id="39272"/>
    <lineage>
        <taxon>Eukaryota</taxon>
        <taxon>Metazoa</taxon>
        <taxon>Ecdysozoa</taxon>
        <taxon>Arthropoda</taxon>
        <taxon>Hexapoda</taxon>
        <taxon>Collembola</taxon>
        <taxon>Symphypleona</taxon>
        <taxon>Sminthuridae</taxon>
        <taxon>Allacma</taxon>
    </lineage>
</organism>
<keyword evidence="9" id="KW-1185">Reference proteome</keyword>
<evidence type="ECO:0000256" key="5">
    <source>
        <dbReference type="ARBA" id="ARBA00023004"/>
    </source>
</evidence>
<dbReference type="InterPro" id="IPR001128">
    <property type="entry name" value="Cyt_P450"/>
</dbReference>
<evidence type="ECO:0000256" key="7">
    <source>
        <dbReference type="SAM" id="MobiDB-lite"/>
    </source>
</evidence>
<dbReference type="GO" id="GO:0016705">
    <property type="term" value="F:oxidoreductase activity, acting on paired donors, with incorporation or reduction of molecular oxygen"/>
    <property type="evidence" value="ECO:0007669"/>
    <property type="project" value="InterPro"/>
</dbReference>
<feature type="region of interest" description="Disordered" evidence="7">
    <location>
        <begin position="1"/>
        <end position="41"/>
    </location>
</feature>
<comment type="similarity">
    <text evidence="1">Belongs to the cytochrome P450 family.</text>
</comment>
<dbReference type="PANTHER" id="PTHR24289:SF1">
    <property type="entry name" value="STEROID 17-ALPHA-HYDROXYLASE_17,20 LYASE"/>
    <property type="match status" value="1"/>
</dbReference>
<dbReference type="GO" id="GO:0020037">
    <property type="term" value="F:heme binding"/>
    <property type="evidence" value="ECO:0007669"/>
    <property type="project" value="InterPro"/>
</dbReference>
<dbReference type="PANTHER" id="PTHR24289">
    <property type="entry name" value="STEROID 17-ALPHA-HYDROXYLASE/17,20 LYASE"/>
    <property type="match status" value="1"/>
</dbReference>
<keyword evidence="6" id="KW-0503">Monooxygenase</keyword>